<feature type="compositionally biased region" description="Basic residues" evidence="1">
    <location>
        <begin position="20"/>
        <end position="46"/>
    </location>
</feature>
<gene>
    <name evidence="2" type="ORF">AVDCRST_MAG18-2714</name>
</gene>
<reference evidence="2" key="1">
    <citation type="submission" date="2020-02" db="EMBL/GenBank/DDBJ databases">
        <authorList>
            <person name="Meier V. D."/>
        </authorList>
    </citation>
    <scope>NUCLEOTIDE SEQUENCE</scope>
    <source>
        <strain evidence="2">AVDCRST_MAG18</strain>
    </source>
</reference>
<feature type="non-terminal residue" evidence="2">
    <location>
        <position position="188"/>
    </location>
</feature>
<dbReference type="EMBL" id="CADCWN010000208">
    <property type="protein sequence ID" value="CAA9577444.1"/>
    <property type="molecule type" value="Genomic_DNA"/>
</dbReference>
<accession>A0A6J4VFZ0</accession>
<proteinExistence type="predicted"/>
<name>A0A6J4VFZ0_9BACT</name>
<protein>
    <submittedName>
        <fullName evidence="2">Uncharacterized protein</fullName>
    </submittedName>
</protein>
<feature type="compositionally biased region" description="Basic and acidic residues" evidence="1">
    <location>
        <begin position="54"/>
        <end position="70"/>
    </location>
</feature>
<evidence type="ECO:0000313" key="2">
    <source>
        <dbReference type="EMBL" id="CAA9577444.1"/>
    </source>
</evidence>
<feature type="region of interest" description="Disordered" evidence="1">
    <location>
        <begin position="1"/>
        <end position="106"/>
    </location>
</feature>
<sequence>ETGEPGDARTATRARDRPTRGGRRRAGRRARAGRSRPWRDRLRLRRDRLPALPGDHRDHLDRQQEIDLRPRAVRPRRALPDLRRAGEHPADRALARRPRPAGLPDRVAGLGRRLARLATIRLALADYRPRRPRPAARPPPDRRLVLRHDRLWRLRRRPRPARRRLPLPTPALEVAAEEARGRAALGRL</sequence>
<feature type="compositionally biased region" description="Basic and acidic residues" evidence="1">
    <location>
        <begin position="78"/>
        <end position="94"/>
    </location>
</feature>
<dbReference type="AlphaFoldDB" id="A0A6J4VFZ0"/>
<feature type="non-terminal residue" evidence="2">
    <location>
        <position position="1"/>
    </location>
</feature>
<organism evidence="2">
    <name type="scientific">uncultured Thermomicrobiales bacterium</name>
    <dbReference type="NCBI Taxonomy" id="1645740"/>
    <lineage>
        <taxon>Bacteria</taxon>
        <taxon>Pseudomonadati</taxon>
        <taxon>Thermomicrobiota</taxon>
        <taxon>Thermomicrobia</taxon>
        <taxon>Thermomicrobiales</taxon>
        <taxon>environmental samples</taxon>
    </lineage>
</organism>
<evidence type="ECO:0000256" key="1">
    <source>
        <dbReference type="SAM" id="MobiDB-lite"/>
    </source>
</evidence>